<reference evidence="4 5" key="1">
    <citation type="submission" date="2018-11" db="EMBL/GenBank/DDBJ databases">
        <title>Genome sequence of Saitozyma podzolica DSM 27192.</title>
        <authorList>
            <person name="Aliyu H."/>
            <person name="Gorte O."/>
            <person name="Ochsenreither K."/>
        </authorList>
    </citation>
    <scope>NUCLEOTIDE SEQUENCE [LARGE SCALE GENOMIC DNA]</scope>
    <source>
        <strain evidence="4 5">DSM 27192</strain>
    </source>
</reference>
<dbReference type="Pfam" id="PF05368">
    <property type="entry name" value="NmrA"/>
    <property type="match status" value="1"/>
</dbReference>
<dbReference type="InterPro" id="IPR008030">
    <property type="entry name" value="NmrA-like"/>
</dbReference>
<dbReference type="Gene3D" id="3.40.50.720">
    <property type="entry name" value="NAD(P)-binding Rossmann-like Domain"/>
    <property type="match status" value="1"/>
</dbReference>
<evidence type="ECO:0000256" key="1">
    <source>
        <dbReference type="ARBA" id="ARBA00006328"/>
    </source>
</evidence>
<dbReference type="CDD" id="cd05251">
    <property type="entry name" value="NmrA_like_SDR_a"/>
    <property type="match status" value="1"/>
</dbReference>
<gene>
    <name evidence="4" type="ORF">EHS25_008201</name>
</gene>
<dbReference type="EMBL" id="RSCD01000005">
    <property type="protein sequence ID" value="RSH92755.1"/>
    <property type="molecule type" value="Genomic_DNA"/>
</dbReference>
<keyword evidence="5" id="KW-1185">Reference proteome</keyword>
<dbReference type="GO" id="GO:0005634">
    <property type="term" value="C:nucleus"/>
    <property type="evidence" value="ECO:0007669"/>
    <property type="project" value="TreeGrafter"/>
</dbReference>
<dbReference type="SUPFAM" id="SSF51735">
    <property type="entry name" value="NAD(P)-binding Rossmann-fold domains"/>
    <property type="match status" value="1"/>
</dbReference>
<dbReference type="Gene3D" id="3.90.25.10">
    <property type="entry name" value="UDP-galactose 4-epimerase, domain 1"/>
    <property type="match status" value="1"/>
</dbReference>
<dbReference type="AlphaFoldDB" id="A0A427YNU5"/>
<dbReference type="PANTHER" id="PTHR42748:SF25">
    <property type="entry name" value="NMRA FAMILY PROTEIN"/>
    <property type="match status" value="1"/>
</dbReference>
<evidence type="ECO:0000259" key="3">
    <source>
        <dbReference type="Pfam" id="PF05368"/>
    </source>
</evidence>
<dbReference type="OrthoDB" id="9997102at2759"/>
<proteinExistence type="inferred from homology"/>
<dbReference type="Proteomes" id="UP000279259">
    <property type="component" value="Unassembled WGS sequence"/>
</dbReference>
<accession>A0A427YNU5</accession>
<comment type="caution">
    <text evidence="4">The sequence shown here is derived from an EMBL/GenBank/DDBJ whole genome shotgun (WGS) entry which is preliminary data.</text>
</comment>
<organism evidence="4 5">
    <name type="scientific">Saitozyma podzolica</name>
    <dbReference type="NCBI Taxonomy" id="1890683"/>
    <lineage>
        <taxon>Eukaryota</taxon>
        <taxon>Fungi</taxon>
        <taxon>Dikarya</taxon>
        <taxon>Basidiomycota</taxon>
        <taxon>Agaricomycotina</taxon>
        <taxon>Tremellomycetes</taxon>
        <taxon>Tremellales</taxon>
        <taxon>Trimorphomycetaceae</taxon>
        <taxon>Saitozyma</taxon>
    </lineage>
</organism>
<evidence type="ECO:0000313" key="4">
    <source>
        <dbReference type="EMBL" id="RSH92755.1"/>
    </source>
</evidence>
<sequence>MSRSLLITGATGKQGGAVIDALLASPKPNEFTILAVTRDPTSAGAQRLAAKSPHIKLVKGDLDAVPALFEEAQKMSAGKIWGVFSVQAVMSKGGDLADQPEVKQGEALVDQAITAGVTHFVYSSVDRGGDERSWDNPTDIPHFKTKHRIEHHLRDATVNTSMGWTILRPVIFMDNLTPGFPGKVFLTALRDTMGDKPMPWIATSDIGWFGAQAFLHPAKWNHRAISLGADEFNFEELSKKFQRVTGQPAGTTYSFFGSALMYAVKEVGTMVRWFRDDGYKVDVAELRRIHPGCWIWRRG</sequence>
<comment type="similarity">
    <text evidence="1">Belongs to the NmrA-type oxidoreductase family.</text>
</comment>
<evidence type="ECO:0000313" key="5">
    <source>
        <dbReference type="Proteomes" id="UP000279259"/>
    </source>
</evidence>
<protein>
    <recommendedName>
        <fullName evidence="3">NmrA-like domain-containing protein</fullName>
    </recommendedName>
</protein>
<dbReference type="InterPro" id="IPR051164">
    <property type="entry name" value="NmrA-like_oxidored"/>
</dbReference>
<keyword evidence="2" id="KW-0521">NADP</keyword>
<dbReference type="PANTHER" id="PTHR42748">
    <property type="entry name" value="NITROGEN METABOLITE REPRESSION PROTEIN NMRA FAMILY MEMBER"/>
    <property type="match status" value="1"/>
</dbReference>
<evidence type="ECO:0000256" key="2">
    <source>
        <dbReference type="ARBA" id="ARBA00022857"/>
    </source>
</evidence>
<dbReference type="InterPro" id="IPR036291">
    <property type="entry name" value="NAD(P)-bd_dom_sf"/>
</dbReference>
<dbReference type="STRING" id="1890683.A0A427YNU5"/>
<feature type="domain" description="NmrA-like" evidence="3">
    <location>
        <begin position="3"/>
        <end position="276"/>
    </location>
</feature>
<name>A0A427YNU5_9TREE</name>